<reference evidence="8" key="1">
    <citation type="submission" date="2020-03" db="EMBL/GenBank/DDBJ databases">
        <title>Ferranicluibacter endophyticum gen. nov., sp. nov., a new genus isolated from Rubus ulmifolius Schott. stem.</title>
        <authorList>
            <person name="Roca-Couso R."/>
            <person name="Flores-Felix J.D."/>
            <person name="Igual J.M."/>
            <person name="Rivas R."/>
        </authorList>
    </citation>
    <scope>NUCLEOTIDE SEQUENCE</scope>
    <source>
        <strain evidence="8">CRRU44</strain>
    </source>
</reference>
<accession>A0AA44C965</accession>
<comment type="similarity">
    <text evidence="1">Belongs to the CcdB toxin family.</text>
</comment>
<sequence length="99" mass="11314">MARFRVYELKSSEIFALDLQADLVELLPTRVMAPLYPLTTMTWAFSRLNPRFVIDGQTYSMATQRMSAVDQRDIGREVANLSSRSDEITAALDFLFQGF</sequence>
<protein>
    <recommendedName>
        <fullName evidence="2">Toxin CcdB</fullName>
    </recommendedName>
    <alternativeName>
        <fullName evidence="7">Cytotoxic protein CcdB</fullName>
    </alternativeName>
    <alternativeName>
        <fullName evidence="6">Protein LetD</fullName>
    </alternativeName>
</protein>
<dbReference type="GO" id="GO:0008657">
    <property type="term" value="F:DNA topoisomerase type II (double strand cut, ATP-hydrolyzing) inhibitor activity"/>
    <property type="evidence" value="ECO:0007669"/>
    <property type="project" value="InterPro"/>
</dbReference>
<evidence type="ECO:0000313" key="8">
    <source>
        <dbReference type="EMBL" id="NHT74705.1"/>
    </source>
</evidence>
<evidence type="ECO:0000256" key="5">
    <source>
        <dbReference type="ARBA" id="ARBA00023163"/>
    </source>
</evidence>
<comment type="caution">
    <text evidence="8">The sequence shown here is derived from an EMBL/GenBank/DDBJ whole genome shotgun (WGS) entry which is preliminary data.</text>
</comment>
<dbReference type="InterPro" id="IPR002712">
    <property type="entry name" value="CcdB"/>
</dbReference>
<dbReference type="Gene3D" id="2.30.30.110">
    <property type="match status" value="1"/>
</dbReference>
<proteinExistence type="inferred from homology"/>
<dbReference type="InterPro" id="IPR011067">
    <property type="entry name" value="Plasmid_toxin/cell-grow_inhib"/>
</dbReference>
<dbReference type="AlphaFoldDB" id="A0AA44C965"/>
<evidence type="ECO:0000256" key="2">
    <source>
        <dbReference type="ARBA" id="ARBA00015075"/>
    </source>
</evidence>
<dbReference type="EMBL" id="JAANCM010000001">
    <property type="protein sequence ID" value="NHT74705.1"/>
    <property type="molecule type" value="Genomic_DNA"/>
</dbReference>
<keyword evidence="5" id="KW-0804">Transcription</keyword>
<gene>
    <name evidence="8" type="ORF">G8E10_02940</name>
</gene>
<evidence type="ECO:0000256" key="3">
    <source>
        <dbReference type="ARBA" id="ARBA00022491"/>
    </source>
</evidence>
<organism evidence="8 9">
    <name type="scientific">Ferranicluibacter rubi</name>
    <dbReference type="NCBI Taxonomy" id="2715133"/>
    <lineage>
        <taxon>Bacteria</taxon>
        <taxon>Pseudomonadati</taxon>
        <taxon>Pseudomonadota</taxon>
        <taxon>Alphaproteobacteria</taxon>
        <taxon>Hyphomicrobiales</taxon>
        <taxon>Rhizobiaceae</taxon>
        <taxon>Ferranicluibacter</taxon>
    </lineage>
</organism>
<evidence type="ECO:0000256" key="1">
    <source>
        <dbReference type="ARBA" id="ARBA00005230"/>
    </source>
</evidence>
<evidence type="ECO:0000256" key="4">
    <source>
        <dbReference type="ARBA" id="ARBA00023015"/>
    </source>
</evidence>
<dbReference type="RefSeq" id="WP_132664269.1">
    <property type="nucleotide sequence ID" value="NZ_JAANCM010000001.1"/>
</dbReference>
<evidence type="ECO:0000313" key="9">
    <source>
        <dbReference type="Proteomes" id="UP001155840"/>
    </source>
</evidence>
<dbReference type="GO" id="GO:0006276">
    <property type="term" value="P:plasmid maintenance"/>
    <property type="evidence" value="ECO:0007669"/>
    <property type="project" value="InterPro"/>
</dbReference>
<evidence type="ECO:0000256" key="7">
    <source>
        <dbReference type="ARBA" id="ARBA00033135"/>
    </source>
</evidence>
<keyword evidence="3" id="KW-0678">Repressor</keyword>
<keyword evidence="9" id="KW-1185">Reference proteome</keyword>
<evidence type="ECO:0000256" key="6">
    <source>
        <dbReference type="ARBA" id="ARBA00029628"/>
    </source>
</evidence>
<keyword evidence="4" id="KW-0805">Transcription regulation</keyword>
<name>A0AA44C965_9HYPH</name>
<dbReference type="SUPFAM" id="SSF50118">
    <property type="entry name" value="Cell growth inhibitor/plasmid maintenance toxic component"/>
    <property type="match status" value="1"/>
</dbReference>
<dbReference type="Proteomes" id="UP001155840">
    <property type="component" value="Unassembled WGS sequence"/>
</dbReference>
<dbReference type="Pfam" id="PF01845">
    <property type="entry name" value="CcdB"/>
    <property type="match status" value="1"/>
</dbReference>